<dbReference type="EC" id="3.4.16.-" evidence="7"/>
<dbReference type="AlphaFoldDB" id="A0A2A2LY19"/>
<accession>A0A2A2LY19</accession>
<sequence length="483" mass="54434">MYQFLVALSLISSVLAAPAADLVNNLPGLTFNPNFKHYSGYVQAASTRYFHYWFTESMRNPGTDPLVLWLNGGPGCSSLGGLIEELGPFHVSNNGNSVYLNQWAWNTYANVIFLESPAGVGFSYSSDGNVTVNDDDVANQNHNALLDWYNKFPEYKGRDFYITGESYGGIYLPTLGVLLSKDKTNFPNFKGVAVGNGIISFPWNDNTMIPLFYYHGLVRDELYQNVKKTCCNGNIETCDIDNVYDNTPGCKTIINRAFSAADDLDPYNLYDFCYLSPNGPGMNKKQFIKRMIRTKVNKRVEWAPKMRVKRAVTNNDADNTTLPLCAQEDNTYNYLNRDDVRKALHIPTSLPRWTDCSNSVGNHYHTIYDNMTQQVNTILAAGIRMLFYNGDVDTVCNHVMNMKFLSDLNLSILGTEKVNQLWHYQGELKDVNVAGTHMSYKGGLDFLTVRGSGHFVPEDRPREALQMIYNFINNKDYSTAVPG</sequence>
<dbReference type="SUPFAM" id="SSF53474">
    <property type="entry name" value="alpha/beta-Hydrolases"/>
    <property type="match status" value="1"/>
</dbReference>
<dbReference type="GO" id="GO:1904715">
    <property type="term" value="P:negative regulation of chaperone-mediated autophagy"/>
    <property type="evidence" value="ECO:0007669"/>
    <property type="project" value="UniProtKB-ARBA"/>
</dbReference>
<evidence type="ECO:0000256" key="4">
    <source>
        <dbReference type="ARBA" id="ARBA00022729"/>
    </source>
</evidence>
<feature type="signal peptide" evidence="7">
    <location>
        <begin position="1"/>
        <end position="16"/>
    </location>
</feature>
<evidence type="ECO:0000256" key="2">
    <source>
        <dbReference type="ARBA" id="ARBA00022645"/>
    </source>
</evidence>
<dbReference type="PROSITE" id="PS00131">
    <property type="entry name" value="CARBOXYPEPT_SER_SER"/>
    <property type="match status" value="1"/>
</dbReference>
<dbReference type="InterPro" id="IPR001563">
    <property type="entry name" value="Peptidase_S10"/>
</dbReference>
<organism evidence="8 9">
    <name type="scientific">Diploscapter pachys</name>
    <dbReference type="NCBI Taxonomy" id="2018661"/>
    <lineage>
        <taxon>Eukaryota</taxon>
        <taxon>Metazoa</taxon>
        <taxon>Ecdysozoa</taxon>
        <taxon>Nematoda</taxon>
        <taxon>Chromadorea</taxon>
        <taxon>Rhabditida</taxon>
        <taxon>Rhabditina</taxon>
        <taxon>Rhabditomorpha</taxon>
        <taxon>Rhabditoidea</taxon>
        <taxon>Rhabditidae</taxon>
        <taxon>Diploscapter</taxon>
    </lineage>
</organism>
<dbReference type="STRING" id="2018661.A0A2A2LY19"/>
<dbReference type="InterPro" id="IPR018202">
    <property type="entry name" value="Ser_caboxypep_ser_AS"/>
</dbReference>
<evidence type="ECO:0000313" key="8">
    <source>
        <dbReference type="EMBL" id="PAV90897.1"/>
    </source>
</evidence>
<dbReference type="Gene3D" id="3.40.50.1820">
    <property type="entry name" value="alpha/beta hydrolase"/>
    <property type="match status" value="1"/>
</dbReference>
<feature type="chain" id="PRO_5011835703" description="Carboxypeptidase" evidence="7">
    <location>
        <begin position="17"/>
        <end position="483"/>
    </location>
</feature>
<evidence type="ECO:0000256" key="1">
    <source>
        <dbReference type="ARBA" id="ARBA00009431"/>
    </source>
</evidence>
<keyword evidence="5 7" id="KW-0378">Hydrolase</keyword>
<proteinExistence type="inferred from homology"/>
<protein>
    <recommendedName>
        <fullName evidence="7">Carboxypeptidase</fullName>
        <ecNumber evidence="7">3.4.16.-</ecNumber>
    </recommendedName>
</protein>
<comment type="caution">
    <text evidence="8">The sequence shown here is derived from an EMBL/GenBank/DDBJ whole genome shotgun (WGS) entry which is preliminary data.</text>
</comment>
<dbReference type="Pfam" id="PF00450">
    <property type="entry name" value="Peptidase_S10"/>
    <property type="match status" value="1"/>
</dbReference>
<evidence type="ECO:0000313" key="9">
    <source>
        <dbReference type="Proteomes" id="UP000218231"/>
    </source>
</evidence>
<name>A0A2A2LY19_9BILA</name>
<dbReference type="FunFam" id="3.40.50.1820:FF:000335">
    <property type="entry name" value="Carboxypeptidase"/>
    <property type="match status" value="1"/>
</dbReference>
<dbReference type="Proteomes" id="UP000218231">
    <property type="component" value="Unassembled WGS sequence"/>
</dbReference>
<dbReference type="PROSITE" id="PS00560">
    <property type="entry name" value="CARBOXYPEPT_SER_HIS"/>
    <property type="match status" value="1"/>
</dbReference>
<dbReference type="PANTHER" id="PTHR11802:SF113">
    <property type="entry name" value="SERINE CARBOXYPEPTIDASE CTSA-4.1"/>
    <property type="match status" value="1"/>
</dbReference>
<evidence type="ECO:0000256" key="5">
    <source>
        <dbReference type="ARBA" id="ARBA00022801"/>
    </source>
</evidence>
<keyword evidence="9" id="KW-1185">Reference proteome</keyword>
<dbReference type="PANTHER" id="PTHR11802">
    <property type="entry name" value="SERINE PROTEASE FAMILY S10 SERINE CARBOXYPEPTIDASE"/>
    <property type="match status" value="1"/>
</dbReference>
<dbReference type="PRINTS" id="PR00724">
    <property type="entry name" value="CRBOXYPTASEC"/>
</dbReference>
<keyword evidence="3 7" id="KW-0645">Protease</keyword>
<evidence type="ECO:0000256" key="3">
    <source>
        <dbReference type="ARBA" id="ARBA00022670"/>
    </source>
</evidence>
<evidence type="ECO:0000256" key="7">
    <source>
        <dbReference type="RuleBase" id="RU361156"/>
    </source>
</evidence>
<keyword evidence="4 7" id="KW-0732">Signal</keyword>
<dbReference type="GO" id="GO:0004185">
    <property type="term" value="F:serine-type carboxypeptidase activity"/>
    <property type="evidence" value="ECO:0007669"/>
    <property type="project" value="UniProtKB-UniRule"/>
</dbReference>
<comment type="similarity">
    <text evidence="1 7">Belongs to the peptidase S10 family.</text>
</comment>
<dbReference type="InterPro" id="IPR033124">
    <property type="entry name" value="Ser_caboxypep_his_AS"/>
</dbReference>
<gene>
    <name evidence="8" type="ORF">WR25_24202</name>
</gene>
<dbReference type="EMBL" id="LIAE01006346">
    <property type="protein sequence ID" value="PAV90897.1"/>
    <property type="molecule type" value="Genomic_DNA"/>
</dbReference>
<reference evidence="8 9" key="1">
    <citation type="journal article" date="2017" name="Curr. Biol.">
        <title>Genome architecture and evolution of a unichromosomal asexual nematode.</title>
        <authorList>
            <person name="Fradin H."/>
            <person name="Zegar C."/>
            <person name="Gutwein M."/>
            <person name="Lucas J."/>
            <person name="Kovtun M."/>
            <person name="Corcoran D."/>
            <person name="Baugh L.R."/>
            <person name="Kiontke K."/>
            <person name="Gunsalus K."/>
            <person name="Fitch D.H."/>
            <person name="Piano F."/>
        </authorList>
    </citation>
    <scope>NUCLEOTIDE SEQUENCE [LARGE SCALE GENOMIC DNA]</scope>
    <source>
        <strain evidence="8">PF1309</strain>
    </source>
</reference>
<dbReference type="GO" id="GO:0006508">
    <property type="term" value="P:proteolysis"/>
    <property type="evidence" value="ECO:0007669"/>
    <property type="project" value="UniProtKB-KW"/>
</dbReference>
<dbReference type="InterPro" id="IPR029058">
    <property type="entry name" value="AB_hydrolase_fold"/>
</dbReference>
<keyword evidence="6" id="KW-0325">Glycoprotein</keyword>
<dbReference type="OrthoDB" id="443318at2759"/>
<dbReference type="GO" id="GO:0031647">
    <property type="term" value="P:regulation of protein stability"/>
    <property type="evidence" value="ECO:0007669"/>
    <property type="project" value="UniProtKB-ARBA"/>
</dbReference>
<evidence type="ECO:0000256" key="6">
    <source>
        <dbReference type="ARBA" id="ARBA00023180"/>
    </source>
</evidence>
<keyword evidence="2 7" id="KW-0121">Carboxypeptidase</keyword>